<reference evidence="3" key="1">
    <citation type="submission" date="2020-10" db="EMBL/GenBank/DDBJ databases">
        <authorList>
            <person name="Gilroy R."/>
        </authorList>
    </citation>
    <scope>NUCLEOTIDE SEQUENCE</scope>
    <source>
        <strain evidence="3">ChiSjej4B22-8349</strain>
    </source>
</reference>
<accession>A0A9D1N5L0</accession>
<dbReference type="InterPro" id="IPR010799">
    <property type="entry name" value="MlrC_C"/>
</dbReference>
<protein>
    <submittedName>
        <fullName evidence="3">M81 family metallopeptidase</fullName>
    </submittedName>
</protein>
<feature type="domain" description="Microcystin LR degradation protein MlrC C-terminal" evidence="1">
    <location>
        <begin position="306"/>
        <end position="483"/>
    </location>
</feature>
<dbReference type="AlphaFoldDB" id="A0A9D1N5L0"/>
<name>A0A9D1N5L0_9FIRM</name>
<dbReference type="EMBL" id="DVOB01000048">
    <property type="protein sequence ID" value="HIU95505.1"/>
    <property type="molecule type" value="Genomic_DNA"/>
</dbReference>
<evidence type="ECO:0000259" key="2">
    <source>
        <dbReference type="Pfam" id="PF07364"/>
    </source>
</evidence>
<reference evidence="3" key="2">
    <citation type="journal article" date="2021" name="PeerJ">
        <title>Extensive microbial diversity within the chicken gut microbiome revealed by metagenomics and culture.</title>
        <authorList>
            <person name="Gilroy R."/>
            <person name="Ravi A."/>
            <person name="Getino M."/>
            <person name="Pursley I."/>
            <person name="Horton D.L."/>
            <person name="Alikhan N.F."/>
            <person name="Baker D."/>
            <person name="Gharbi K."/>
            <person name="Hall N."/>
            <person name="Watson M."/>
            <person name="Adriaenssens E.M."/>
            <person name="Foster-Nyarko E."/>
            <person name="Jarju S."/>
            <person name="Secka A."/>
            <person name="Antonio M."/>
            <person name="Oren A."/>
            <person name="Chaudhuri R.R."/>
            <person name="La Ragione R."/>
            <person name="Hildebrand F."/>
            <person name="Pallen M.J."/>
        </authorList>
    </citation>
    <scope>NUCLEOTIDE SEQUENCE</scope>
    <source>
        <strain evidence="3">ChiSjej4B22-8349</strain>
    </source>
</reference>
<evidence type="ECO:0000313" key="4">
    <source>
        <dbReference type="Proteomes" id="UP000824130"/>
    </source>
</evidence>
<proteinExistence type="predicted"/>
<dbReference type="Pfam" id="PF07171">
    <property type="entry name" value="MlrC_C"/>
    <property type="match status" value="1"/>
</dbReference>
<evidence type="ECO:0000313" key="3">
    <source>
        <dbReference type="EMBL" id="HIU95505.1"/>
    </source>
</evidence>
<feature type="domain" description="Microcystin LR degradation protein MlrC N-terminal" evidence="2">
    <location>
        <begin position="9"/>
        <end position="295"/>
    </location>
</feature>
<sequence length="506" mass="55226">MMGVNSEKKILICEFHEETNTFNPVVMSVEGFKVVRYAEGQEAYDLCRKIPCAFHGMIDGVEEKGGKVIPTISLYGPSGGIVDDSVFELLCERMEYYVGSVTDFDAVCVSLHGATCTVSREDACGDFLQFLRDLVGEDKIIAASCDLHANVTEKMLKNADIICSYQSYPHVDFYEVGYRAATLCMDKLAGKPVKLAATTIPMMVPPTGYTSLEGVFKNIIDSGKKLVEDGELLDFSVLQVQPWLDIKEIGSTVIAVASDEETAKKYADMLAERLYENRDEFWPDLMTVDEVIDKAENNTTGKPVILVDAADSPNGGAVGDSVLPAIRLMERGSTVSAGMFVKDPEAVKKAFEVGVGNSAEFSVGAGFTPGMPGPLKAVGRVRSLHDGSFRQEGPAGRGFPCNVGMSAVISFGNIDIMVCEEPGASGDPQILRHFGIEPKLYDLIVVKANTSFKVPYSAFADDFCYADTPGAGASNLEYFDWKNLPKGFYPFDLPEDYELKKARIWR</sequence>
<dbReference type="Proteomes" id="UP000824130">
    <property type="component" value="Unassembled WGS sequence"/>
</dbReference>
<comment type="caution">
    <text evidence="3">The sequence shown here is derived from an EMBL/GenBank/DDBJ whole genome shotgun (WGS) entry which is preliminary data.</text>
</comment>
<dbReference type="Pfam" id="PF07364">
    <property type="entry name" value="DUF1485"/>
    <property type="match status" value="1"/>
</dbReference>
<dbReference type="InterPro" id="IPR015995">
    <property type="entry name" value="MlrC_N"/>
</dbReference>
<gene>
    <name evidence="3" type="ORF">IAD25_02170</name>
</gene>
<organism evidence="3 4">
    <name type="scientific">Candidatus Allocopromorpha excrementipullorum</name>
    <dbReference type="NCBI Taxonomy" id="2840743"/>
    <lineage>
        <taxon>Bacteria</taxon>
        <taxon>Bacillati</taxon>
        <taxon>Bacillota</taxon>
        <taxon>Clostridia</taxon>
        <taxon>Eubacteriales</taxon>
        <taxon>Eubacteriaceae</taxon>
        <taxon>Eubacteriaceae incertae sedis</taxon>
        <taxon>Candidatus Allocopromorpha</taxon>
    </lineage>
</organism>
<evidence type="ECO:0000259" key="1">
    <source>
        <dbReference type="Pfam" id="PF07171"/>
    </source>
</evidence>